<dbReference type="Proteomes" id="UP000028870">
    <property type="component" value="Unassembled WGS sequence"/>
</dbReference>
<dbReference type="Pfam" id="PF14016">
    <property type="entry name" value="DUF4232"/>
    <property type="match status" value="1"/>
</dbReference>
<dbReference type="AlphaFoldDB" id="W9AM38"/>
<feature type="signal peptide" evidence="1">
    <location>
        <begin position="1"/>
        <end position="23"/>
    </location>
</feature>
<dbReference type="eggNOG" id="ENOG5031QSK">
    <property type="taxonomic scope" value="Bacteria"/>
</dbReference>
<evidence type="ECO:0000313" key="3">
    <source>
        <dbReference type="EMBL" id="CDO06779.1"/>
    </source>
</evidence>
<evidence type="ECO:0000313" key="4">
    <source>
        <dbReference type="Proteomes" id="UP000028870"/>
    </source>
</evidence>
<comment type="caution">
    <text evidence="3">The sequence shown here is derived from an EMBL/GenBank/DDBJ whole genome shotgun (WGS) entry which is preliminary data.</text>
</comment>
<keyword evidence="4" id="KW-1185">Reference proteome</keyword>
<dbReference type="InterPro" id="IPR025326">
    <property type="entry name" value="DUF4232"/>
</dbReference>
<evidence type="ECO:0000259" key="2">
    <source>
        <dbReference type="Pfam" id="PF14016"/>
    </source>
</evidence>
<dbReference type="PROSITE" id="PS51257">
    <property type="entry name" value="PROKAR_LIPOPROTEIN"/>
    <property type="match status" value="1"/>
</dbReference>
<keyword evidence="1" id="KW-0732">Signal</keyword>
<proteinExistence type="predicted"/>
<dbReference type="OrthoDB" id="3400969at2"/>
<name>W9AM38_MYCCO</name>
<sequence length="199" mass="20116">MKIVARSLPVVAIALLAGCTAQQSPTAPTVTVTATPAASPTPTATPVPVPPVTPVTVTVAPSQAPPEPPQQVGPCSDDALEVTNGAMESANTQRRVVVSFRNASQQACTMVGYPGADLVTPAGGVLINIPRRPANAAPRLTLQPGEVGSADVLTSMIDTETGNSCARWGQLVVTPPNDVVARTLPIDLPICGASISSVG</sequence>
<gene>
    <name evidence="3" type="ORF">BN977_01572</name>
</gene>
<dbReference type="EMBL" id="CCBB010000001">
    <property type="protein sequence ID" value="CDO06779.1"/>
    <property type="molecule type" value="Genomic_DNA"/>
</dbReference>
<evidence type="ECO:0000256" key="1">
    <source>
        <dbReference type="SAM" id="SignalP"/>
    </source>
</evidence>
<feature type="domain" description="DUF4232" evidence="2">
    <location>
        <begin position="75"/>
        <end position="188"/>
    </location>
</feature>
<feature type="chain" id="PRO_5004917011" description="DUF4232 domain-containing protein" evidence="1">
    <location>
        <begin position="24"/>
        <end position="199"/>
    </location>
</feature>
<reference evidence="3" key="2">
    <citation type="submission" date="2014-03" db="EMBL/GenBank/DDBJ databases">
        <authorList>
            <person name="Urmite Genomes"/>
        </authorList>
    </citation>
    <scope>NUCLEOTIDE SEQUENCE</scope>
    <source>
        <strain evidence="3">DSM 44829</strain>
    </source>
</reference>
<accession>W9AM38</accession>
<dbReference type="RefSeq" id="WP_051561147.1">
    <property type="nucleotide sequence ID" value="NZ_CCBB010000001.1"/>
</dbReference>
<organism evidence="3 4">
    <name type="scientific">Mycolicibacterium cosmeticum</name>
    <dbReference type="NCBI Taxonomy" id="258533"/>
    <lineage>
        <taxon>Bacteria</taxon>
        <taxon>Bacillati</taxon>
        <taxon>Actinomycetota</taxon>
        <taxon>Actinomycetes</taxon>
        <taxon>Mycobacteriales</taxon>
        <taxon>Mycobacteriaceae</taxon>
        <taxon>Mycolicibacterium</taxon>
    </lineage>
</organism>
<reference evidence="3" key="1">
    <citation type="submission" date="2014-03" db="EMBL/GenBank/DDBJ databases">
        <title>Draft Genome Sequence of Mycobacterium cosmeticum DSM 44829.</title>
        <authorList>
            <person name="Croce O."/>
            <person name="Robert C."/>
            <person name="Raoult D."/>
            <person name="Drancourt M."/>
        </authorList>
    </citation>
    <scope>NUCLEOTIDE SEQUENCE [LARGE SCALE GENOMIC DNA]</scope>
    <source>
        <strain evidence="3">DSM 44829</strain>
    </source>
</reference>
<protein>
    <recommendedName>
        <fullName evidence="2">DUF4232 domain-containing protein</fullName>
    </recommendedName>
</protein>